<dbReference type="Proteomes" id="UP000050535">
    <property type="component" value="Unassembled WGS sequence"/>
</dbReference>
<dbReference type="EMBL" id="LGUC01000001">
    <property type="protein sequence ID" value="KPN29747.1"/>
    <property type="molecule type" value="Genomic_DNA"/>
</dbReference>
<feature type="transmembrane region" description="Helical" evidence="1">
    <location>
        <begin position="110"/>
        <end position="131"/>
    </location>
</feature>
<dbReference type="GO" id="GO:0004497">
    <property type="term" value="F:monooxygenase activity"/>
    <property type="evidence" value="ECO:0007669"/>
    <property type="project" value="UniProtKB-KW"/>
</dbReference>
<accession>A0A0N8HZK3</accession>
<keyword evidence="1" id="KW-0472">Membrane</keyword>
<evidence type="ECO:0000313" key="3">
    <source>
        <dbReference type="Proteomes" id="UP000050535"/>
    </source>
</evidence>
<proteinExistence type="predicted"/>
<reference evidence="3" key="1">
    <citation type="submission" date="2013-11" db="EMBL/GenBank/DDBJ databases">
        <authorList>
            <person name="Hoang H.T."/>
            <person name="Killian M.L."/>
            <person name="Madson D.M."/>
            <person name="Arruda P.H.E."/>
            <person name="Sun D."/>
            <person name="Schwartz K.J."/>
            <person name="Yoon K."/>
        </authorList>
    </citation>
    <scope>NUCLEOTIDE SEQUENCE [LARGE SCALE GENOMIC DNA]</scope>
    <source>
        <strain evidence="3">CDK2</strain>
    </source>
</reference>
<dbReference type="STRING" id="699431.SY89_00464"/>
<keyword evidence="1" id="KW-1133">Transmembrane helix</keyword>
<evidence type="ECO:0000313" key="2">
    <source>
        <dbReference type="EMBL" id="KPN29747.1"/>
    </source>
</evidence>
<dbReference type="Pfam" id="PF15461">
    <property type="entry name" value="BCD"/>
    <property type="match status" value="1"/>
</dbReference>
<dbReference type="InterPro" id="IPR022270">
    <property type="entry name" value="Blh_diox"/>
</dbReference>
<dbReference type="NCBIfam" id="TIGR03753">
    <property type="entry name" value="blh_monoox"/>
    <property type="match status" value="1"/>
</dbReference>
<organism evidence="2 3">
    <name type="scientific">Halolamina pelagica</name>
    <dbReference type="NCBI Taxonomy" id="699431"/>
    <lineage>
        <taxon>Archaea</taxon>
        <taxon>Methanobacteriati</taxon>
        <taxon>Methanobacteriota</taxon>
        <taxon>Stenosarchaea group</taxon>
        <taxon>Halobacteria</taxon>
        <taxon>Halobacteriales</taxon>
        <taxon>Haloferacaceae</taxon>
    </lineage>
</organism>
<dbReference type="PATRIC" id="fig|699431.3.peg.484"/>
<comment type="caution">
    <text evidence="2">The sequence shown here is derived from an EMBL/GenBank/DDBJ whole genome shotgun (WGS) entry which is preliminary data.</text>
</comment>
<keyword evidence="1" id="KW-0812">Transmembrane</keyword>
<feature type="transmembrane region" description="Helical" evidence="1">
    <location>
        <begin position="5"/>
        <end position="38"/>
    </location>
</feature>
<keyword evidence="2" id="KW-0560">Oxidoreductase</keyword>
<sequence length="180" mass="19688">MGVGVLYLVVGGAYAVCWLLVPRLAALAFIVLTWFHWGQGDVWVLRSLLDAEHLHARAVRWGTLLVRGGLPMLVPLLFAPDRYRTVLSAWVALFGVRLEMPWLFTPRTRATLGVGFAVLSLGTLALGRLAAGASGRRRWRIDAAEVGLLWAYFAIVPRWWPSGSTSPAGTRSGTSPDCCC</sequence>
<name>A0A0N8HZK3_9EURY</name>
<dbReference type="GO" id="GO:0016702">
    <property type="term" value="F:oxidoreductase activity, acting on single donors with incorporation of molecular oxygen, incorporation of two atoms of oxygen"/>
    <property type="evidence" value="ECO:0007669"/>
    <property type="project" value="InterPro"/>
</dbReference>
<keyword evidence="3" id="KW-1185">Reference proteome</keyword>
<gene>
    <name evidence="2" type="ORF">SY89_00464</name>
</gene>
<evidence type="ECO:0000256" key="1">
    <source>
        <dbReference type="SAM" id="Phobius"/>
    </source>
</evidence>
<protein>
    <submittedName>
        <fullName evidence="2">Beta-carotene 15,15'-monooxygenase, Brp/Blh family</fullName>
    </submittedName>
</protein>
<dbReference type="AlphaFoldDB" id="A0A0N8HZK3"/>
<keyword evidence="2" id="KW-0503">Monooxygenase</keyword>